<accession>A0ABW2YG15</accession>
<feature type="region of interest" description="Disordered" evidence="13">
    <location>
        <begin position="2288"/>
        <end position="2322"/>
    </location>
</feature>
<comment type="caution">
    <text evidence="11">Lacks conserved residue(s) required for the propagation of feature annotation.</text>
</comment>
<dbReference type="Pfam" id="PF14765">
    <property type="entry name" value="PS-DH"/>
    <property type="match status" value="1"/>
</dbReference>
<sequence>MKESLLPIFRAVAEGRLTQAEALVRIKALKRQSRDPGQGVLLADVEWTAAPARASAEQAPDRVLLWGVSRDAVAALQAQGGPEIVELSTPVSGSVDDVFAQATLQAFEAIRSMLGATAGARVLLVVADAAEATVAAGFEAMCRTAMEENPGFAVRTVRVPADIDGDELRGVVRDESSMASPRGVAVRHVRREGGLHRQIARWRVVDMLENGSAGAAGDALSVAPVVFKEGGCYLITGGAGGIGLQFAREIVTQTGAARIVLTGRSPLGADARRAIDSLSTPSHRIDYVELDATRAEAVDALIARLQAEGTPPRGILHCAGILRDAFAIRKSTEDFAAVLAPKVAGLVNLDRATRDLPLDFLLLCSSFAACWGIVGQIDYAAANAFMDAFAAHRNRLAARGERCGRTLSVNWPLWRDGGMTIDAATWERLQDHTGMEPLATATAMRATYRGFALDCERLLVMEGELPSMQALLEVSDSTQEAAPVRTTPVDGDTAHVGMDDALRAKALDYLCQQCAQVLKVPVARLRPDAPLEQYGIDSILAMKLVTHLESIFGRLPKTLAFEYQTIAQLNGYFCETHAQRLIAILAPDRTTARPAAAQGPAPAPTPVASRIPGKRGAVREPARTEAAGMLAASSPADAKPVDTRPVESRAVSNEPIAIVGLSGRYPDAWDLDAYWHNLSQGVDCIREIPAERWRWQDFYREAAKGQALDPGQHSSKWGGFIEGADEFDPRFFSITPRDAEQIDPQERLFLQHAWMAIEDAGYTRAALQACRGGQVGVYAGVMYGEYNRSGSLASIANRVSYALNVHGPSMTLDTMCSSSLTAIHLACQDLRLGRTDMALAGGVNLSIHPGKYSMLSAGQFISSDGHCQSFGEGGDGYIPGEGVGVVVLKRLSDAERDGDAIHAIIRGSALNHGGKTNGYTVPNPQAQAAVIADALRDAGVDARQVSYIEAHGTGTKLGDPIEIAALSKAFREHTQDTGFCLIGSAKSNIGHCESAAGIAGLTKVVLQMRHRQIVPSLHSARLNPNIDFETTPFEVNQRLREWRAPVIDGREAPLIAGISSFGAGGGNAHLVVEAYAGNTARASREESIPCVVLLSARTLPQLRQKAEDLRAFVEREPDLDLHSLAYTLQIGREPMEERLGLRADTRAELLDKLALFLATDEHEDGALADDLYYAQSRRHRESMALFTVDRDLQASVDGWFVAGKVSRLLDVWTKGLDLDWLKLHGAPLPARMHLPVYPFARERYWREATAERPAAGGTEAAMHSLVHRNASKPGRQRYASSFRADDPRIAGLRVQGHAGLPLGLQIEAARAALADAMPQASGWALHDVRLAAPRAVDGLVELEIAVLPPGQGARPGLDRTAFELSDVGDGHVFSQGLLIACDDTSPPVIDIATATRGASSLHADRTAILDAHRAQGIEIDSLYQIATGVQRTAEGLWLDFAAAAPSPAFADCTIDPALVDAAMRAAPWLGSDRDALYLPAGFSAMHAYPVAARPRHASIRPHGAQQGDALCVDIDLCAEDGTVCVAFSAVTLLPTLVTAVPRDETAAVHRTPVALTSNSSDSVAEASPKHQAIPAPPMPERRFSSRIADMPAAVASAADNALQTSAALQKPAAIALVAPDRKTDLPASPTGKPSLSLAIRQDAVRKDLSNDLAGSVASVVLRDDGDGLFTLRLSAIDGRVDAPLIDALREALAFAGGLPVLKALLIESDADVFLHGDPRVLADEAGRALLQALSAFPAPTVALLSVSALGAGFRIACACDLVLAVEDQRYGFAVDATGTDTGTGTPGLDVDQAAWLVARFGEALALRLIADGGPLDGRALQAAGWGASVVEITAFADSVDGVRAALSDKSADALRLLKAHLAREFDAAVAALAAVDVAASGSDGTPSDALSARVRSIAQIATERAPMLSAHGWSSSPDAAVIEPGPTDAAATAVALPLSSAVVRASVDADGVVLVRLEDRDARNMFSDALIAGLQEVFDHIAQSPACKAVVLTGYDTYFSSGGTRDGLKAIQEGKVRFTDHDVFHLPMRCPVPVIAAMQGHGIGAGWTLGLFCDVVLFSAESRYLSPYMNFGFTPGAGATGILPARLGFDLARDSLFTGREITGEALARRNPLLSVLPREQVLDQALAIARGFARRSREDLQASKAAHVAPQLAAWQALFAREVEMHASTLVGQRDALARIEQRFASAQQADVDMPQAAEHRASAVAVPVAEVLSIIRRLLAEELRVEEGEIDPRTPFVDIGLDSISSVTWIRRINARFGLSIEATKVYSYPNLQKLAQHLAEQSSAGAEATSSAPPANLDAAATPVRAAATRPTTTAEPARSRVELGAVRRTLVELLAQELREEPESIDADRGFVDLGLDSISGVTWVRAINGIYGTEIEATRVYTYPTVELFARFVRDLLAQRDAQETSSEAPEAIASIASPRIAARPVETIVLHQDRPPLQSWRGDDAAMSAPITAQAQGRTLHAAEIAVIGMAGRFPMAKDLDAFWDNIANGRNCISEIPPSRWDAGTFYTEGQPGLGQTNSKWMGVLEGHDRFDPLFFGLSPVEAEAMDPQQRLFLECCWHGIESAGYTAERLSGSRCGVFVGCANGDYHLLSREQQVDALGFTGNATSILAARVSYFLNLQGPCVSIDTACSSSLVAISNACDSLITGASDMALAGGVYVMANADMFLKTAHAGMLSPDGRCYTFDQRANGFVPGEGVGVVMLKRLADAERDGDEILGVIRGWGVNQDGRTNGITAPNAESQQRLMRDVHTRFGIDPGNIQLIEAHGTGTKLGDPIEIDGLKSAFLPATDRRRFCAIGSVKTNIGHCLTAAGVSGFIKLLLSLRHRKLPPTINYETPNEHLALDDSPFFVNTTLREWVAPAGVPRQAAISSFGFSGTNAHLVLAEHVPQAATVAITASVPAPVPAVGVIVPLSARTADQLLQKAKDLRAWIQTAHASGNPLDLVALAGSLQLHRDAMDDRLCFVAHSIGDVVERLTAFIDGNGAQRALPHGAFAAHVRQGRESVRLLNEDATMAELVVDRCIADGNLARLCDLWVKGLALDWRKLHGERRLPLLPLPPYPFAEETYWIAPSDQDAFARPAARGDRPVHRHPLLQEKVADLREQGYRQTVAAQGAAAEDMPRTRRIHLPTYAFARMHCWIPSKAEAGGTPSGASSPSRGIDGHGGTQPDFDAIAALFAALEEDRLSTGEVAARVKQLA</sequence>
<dbReference type="Pfam" id="PF00550">
    <property type="entry name" value="PP-binding"/>
    <property type="match status" value="3"/>
</dbReference>
<dbReference type="InterPro" id="IPR014030">
    <property type="entry name" value="Ketoacyl_synth_N"/>
</dbReference>
<reference evidence="18" key="1">
    <citation type="journal article" date="2019" name="Int. J. Syst. Evol. Microbiol.">
        <title>The Global Catalogue of Microorganisms (GCM) 10K type strain sequencing project: providing services to taxonomists for standard genome sequencing and annotation.</title>
        <authorList>
            <consortium name="The Broad Institute Genomics Platform"/>
            <consortium name="The Broad Institute Genome Sequencing Center for Infectious Disease"/>
            <person name="Wu L."/>
            <person name="Ma J."/>
        </authorList>
    </citation>
    <scope>NUCLEOTIDE SEQUENCE [LARGE SCALE GENOMIC DNA]</scope>
    <source>
        <strain evidence="18">CCUG 55585</strain>
    </source>
</reference>
<dbReference type="Pfam" id="PF08659">
    <property type="entry name" value="KR"/>
    <property type="match status" value="1"/>
</dbReference>
<dbReference type="CDD" id="cd08953">
    <property type="entry name" value="KR_2_SDR_x"/>
    <property type="match status" value="1"/>
</dbReference>
<feature type="region of interest" description="Disordered" evidence="13">
    <location>
        <begin position="593"/>
        <end position="616"/>
    </location>
</feature>
<dbReference type="Gene3D" id="3.90.226.10">
    <property type="entry name" value="2-enoyl-CoA Hydratase, Chain A, domain 1"/>
    <property type="match status" value="2"/>
</dbReference>
<dbReference type="InterPro" id="IPR036291">
    <property type="entry name" value="NAD(P)-bd_dom_sf"/>
</dbReference>
<dbReference type="NCBIfam" id="NF005496">
    <property type="entry name" value="PRK07110.1"/>
    <property type="match status" value="1"/>
</dbReference>
<dbReference type="InterPro" id="IPR001753">
    <property type="entry name" value="Enoyl-CoA_hydra/iso"/>
</dbReference>
<keyword evidence="7" id="KW-0597">Phosphoprotein</keyword>
<dbReference type="PROSITE" id="PS00166">
    <property type="entry name" value="ENOYL_COA_HYDRATASE"/>
    <property type="match status" value="1"/>
</dbReference>
<dbReference type="CDD" id="cd00833">
    <property type="entry name" value="PKS"/>
    <property type="match status" value="2"/>
</dbReference>
<comment type="similarity">
    <text evidence="4">Belongs to the short-chain dehydrogenases/reductases (SDR) family.</text>
</comment>
<dbReference type="Pfam" id="PF02801">
    <property type="entry name" value="Ketoacyl-synt_C"/>
    <property type="match status" value="2"/>
</dbReference>
<evidence type="ECO:0000256" key="4">
    <source>
        <dbReference type="ARBA" id="ARBA00006484"/>
    </source>
</evidence>
<dbReference type="Gene3D" id="3.40.47.10">
    <property type="match status" value="2"/>
</dbReference>
<dbReference type="InterPro" id="IPR049552">
    <property type="entry name" value="PKS_DH_N"/>
</dbReference>
<keyword evidence="5" id="KW-0596">Phosphopantetheine</keyword>
<dbReference type="Gene3D" id="3.10.129.110">
    <property type="entry name" value="Polyketide synthase dehydratase"/>
    <property type="match status" value="1"/>
</dbReference>
<feature type="domain" description="Carrier" evidence="14">
    <location>
        <begin position="2208"/>
        <end position="2285"/>
    </location>
</feature>
<protein>
    <submittedName>
        <fullName evidence="17">SDR family NAD(P)-dependent oxidoreductase</fullName>
    </submittedName>
</protein>
<keyword evidence="8" id="KW-0808">Transferase</keyword>
<evidence type="ECO:0000259" key="15">
    <source>
        <dbReference type="PROSITE" id="PS52004"/>
    </source>
</evidence>
<dbReference type="SMART" id="SM00822">
    <property type="entry name" value="PKS_KR"/>
    <property type="match status" value="1"/>
</dbReference>
<evidence type="ECO:0000313" key="17">
    <source>
        <dbReference type="EMBL" id="MFD0727083.1"/>
    </source>
</evidence>
<dbReference type="InterPro" id="IPR050091">
    <property type="entry name" value="PKS_NRPS_Biosynth_Enz"/>
</dbReference>
<dbReference type="PROSITE" id="PS52004">
    <property type="entry name" value="KS3_2"/>
    <property type="match status" value="2"/>
</dbReference>
<dbReference type="SMART" id="SM01294">
    <property type="entry name" value="PKS_PP_betabranch"/>
    <property type="match status" value="2"/>
</dbReference>
<dbReference type="InterPro" id="IPR009081">
    <property type="entry name" value="PP-bd_ACP"/>
</dbReference>
<evidence type="ECO:0000256" key="1">
    <source>
        <dbReference type="ARBA" id="ARBA00004496"/>
    </source>
</evidence>
<evidence type="ECO:0000256" key="9">
    <source>
        <dbReference type="ARBA" id="ARBA00022737"/>
    </source>
</evidence>
<gene>
    <name evidence="17" type="ORF">ACFQ0E_15920</name>
</gene>
<evidence type="ECO:0000256" key="10">
    <source>
        <dbReference type="ARBA" id="ARBA00049556"/>
    </source>
</evidence>
<dbReference type="Gene3D" id="1.10.1240.100">
    <property type="match status" value="2"/>
</dbReference>
<comment type="pathway">
    <text evidence="2">Antibiotic biosynthesis.</text>
</comment>
<comment type="catalytic activity">
    <reaction evidence="10">
        <text>a (3S)-3-hydroxyacyl-CoA + NAD(+) = a 3-oxoacyl-CoA + NADH + H(+)</text>
        <dbReference type="Rhea" id="RHEA:22432"/>
        <dbReference type="ChEBI" id="CHEBI:15378"/>
        <dbReference type="ChEBI" id="CHEBI:57318"/>
        <dbReference type="ChEBI" id="CHEBI:57540"/>
        <dbReference type="ChEBI" id="CHEBI:57945"/>
        <dbReference type="ChEBI" id="CHEBI:90726"/>
        <dbReference type="EC" id="1.1.1.35"/>
    </reaction>
</comment>
<dbReference type="SUPFAM" id="SSF51735">
    <property type="entry name" value="NAD(P)-binding Rossmann-fold domains"/>
    <property type="match status" value="1"/>
</dbReference>
<evidence type="ECO:0000256" key="6">
    <source>
        <dbReference type="ARBA" id="ARBA00022490"/>
    </source>
</evidence>
<feature type="region of interest" description="Disordered" evidence="13">
    <location>
        <begin position="628"/>
        <end position="647"/>
    </location>
</feature>
<comment type="subcellular location">
    <subcellularLocation>
        <location evidence="1">Cytoplasm</location>
    </subcellularLocation>
</comment>
<dbReference type="InterPro" id="IPR006162">
    <property type="entry name" value="Ppantetheine_attach_site"/>
</dbReference>
<dbReference type="InterPro" id="IPR014031">
    <property type="entry name" value="Ketoacyl_synth_C"/>
</dbReference>
<comment type="similarity">
    <text evidence="12">Belongs to the enoyl-CoA hydratase/isomerase family.</text>
</comment>
<dbReference type="Pfam" id="PF00109">
    <property type="entry name" value="ketoacyl-synt"/>
    <property type="match status" value="2"/>
</dbReference>
<dbReference type="InterPro" id="IPR020806">
    <property type="entry name" value="PKS_PP-bd"/>
</dbReference>
<dbReference type="InterPro" id="IPR018201">
    <property type="entry name" value="Ketoacyl_synth_AS"/>
</dbReference>
<feature type="domain" description="Carrier" evidence="14">
    <location>
        <begin position="501"/>
        <end position="577"/>
    </location>
</feature>
<dbReference type="SMART" id="SM00823">
    <property type="entry name" value="PKS_PP"/>
    <property type="match status" value="3"/>
</dbReference>
<dbReference type="SMART" id="SM00825">
    <property type="entry name" value="PKS_KS"/>
    <property type="match status" value="2"/>
</dbReference>
<evidence type="ECO:0000256" key="13">
    <source>
        <dbReference type="SAM" id="MobiDB-lite"/>
    </source>
</evidence>
<feature type="region of interest" description="Disordered" evidence="13">
    <location>
        <begin position="1558"/>
        <end position="1578"/>
    </location>
</feature>
<evidence type="ECO:0000256" key="8">
    <source>
        <dbReference type="ARBA" id="ARBA00022679"/>
    </source>
</evidence>
<dbReference type="Pfam" id="PF22336">
    <property type="entry name" value="RhiE-like_linker"/>
    <property type="match status" value="2"/>
</dbReference>
<evidence type="ECO:0000256" key="12">
    <source>
        <dbReference type="RuleBase" id="RU003707"/>
    </source>
</evidence>
<dbReference type="PROSITE" id="PS50075">
    <property type="entry name" value="CARRIER"/>
    <property type="match status" value="3"/>
</dbReference>
<evidence type="ECO:0000259" key="14">
    <source>
        <dbReference type="PROSITE" id="PS50075"/>
    </source>
</evidence>
<feature type="compositionally biased region" description="Low complexity" evidence="13">
    <location>
        <begin position="2302"/>
        <end position="2320"/>
    </location>
</feature>
<dbReference type="Gene3D" id="3.40.50.720">
    <property type="entry name" value="NAD(P)-binding Rossmann-like Domain"/>
    <property type="match status" value="1"/>
</dbReference>
<feature type="domain" description="Ketosynthase family 3 (KS3)" evidence="15">
    <location>
        <begin position="2468"/>
        <end position="2891"/>
    </location>
</feature>
<dbReference type="PANTHER" id="PTHR43775:SF37">
    <property type="entry name" value="SI:DKEY-61P9.11"/>
    <property type="match status" value="1"/>
</dbReference>
<dbReference type="EMBL" id="JBHTIF010000004">
    <property type="protein sequence ID" value="MFD0727083.1"/>
    <property type="molecule type" value="Genomic_DNA"/>
</dbReference>
<evidence type="ECO:0000259" key="16">
    <source>
        <dbReference type="PROSITE" id="PS52019"/>
    </source>
</evidence>
<dbReference type="InterPro" id="IPR054514">
    <property type="entry name" value="RhiE-like_linker"/>
</dbReference>
<dbReference type="PROSITE" id="PS00012">
    <property type="entry name" value="PHOSPHOPANTETHEINE"/>
    <property type="match status" value="3"/>
</dbReference>
<dbReference type="InterPro" id="IPR049900">
    <property type="entry name" value="PKS_mFAS_DH"/>
</dbReference>
<dbReference type="SUPFAM" id="SSF53901">
    <property type="entry name" value="Thiolase-like"/>
    <property type="match status" value="2"/>
</dbReference>
<comment type="caution">
    <text evidence="17">The sequence shown here is derived from an EMBL/GenBank/DDBJ whole genome shotgun (WGS) entry which is preliminary data.</text>
</comment>
<dbReference type="InterPro" id="IPR018376">
    <property type="entry name" value="Enoyl-CoA_hyd/isom_CS"/>
</dbReference>
<evidence type="ECO:0000256" key="7">
    <source>
        <dbReference type="ARBA" id="ARBA00022553"/>
    </source>
</evidence>
<dbReference type="InterPro" id="IPR029045">
    <property type="entry name" value="ClpP/crotonase-like_dom_sf"/>
</dbReference>
<dbReference type="SUPFAM" id="SSF52096">
    <property type="entry name" value="ClpP/crotonase"/>
    <property type="match status" value="2"/>
</dbReference>
<evidence type="ECO:0000256" key="2">
    <source>
        <dbReference type="ARBA" id="ARBA00004792"/>
    </source>
</evidence>
<dbReference type="InterPro" id="IPR042104">
    <property type="entry name" value="PKS_dehydratase_sf"/>
</dbReference>
<feature type="region of interest" description="N-terminal hotdog fold" evidence="11">
    <location>
        <begin position="1263"/>
        <end position="1385"/>
    </location>
</feature>
<dbReference type="InterPro" id="IPR036736">
    <property type="entry name" value="ACP-like_sf"/>
</dbReference>
<feature type="domain" description="Ketosynthase family 3 (KS3)" evidence="15">
    <location>
        <begin position="653"/>
        <end position="1074"/>
    </location>
</feature>
<dbReference type="Pfam" id="PF21089">
    <property type="entry name" value="PKS_DH_N"/>
    <property type="match status" value="1"/>
</dbReference>
<feature type="domain" description="Carrier" evidence="14">
    <location>
        <begin position="2325"/>
        <end position="2402"/>
    </location>
</feature>
<evidence type="ECO:0000256" key="5">
    <source>
        <dbReference type="ARBA" id="ARBA00022450"/>
    </source>
</evidence>
<dbReference type="Pfam" id="PF00378">
    <property type="entry name" value="ECH_1"/>
    <property type="match status" value="1"/>
</dbReference>
<keyword evidence="6" id="KW-0963">Cytoplasm</keyword>
<name>A0ABW2YG15_9GAMM</name>
<keyword evidence="9" id="KW-0677">Repeat</keyword>
<comment type="pathway">
    <text evidence="3">Lipid metabolism; fatty acid biosynthesis.</text>
</comment>
<organism evidence="17 18">
    <name type="scientific">Lysobacter brunescens</name>
    <dbReference type="NCBI Taxonomy" id="262323"/>
    <lineage>
        <taxon>Bacteria</taxon>
        <taxon>Pseudomonadati</taxon>
        <taxon>Pseudomonadota</taxon>
        <taxon>Gammaproteobacteria</taxon>
        <taxon>Lysobacterales</taxon>
        <taxon>Lysobacteraceae</taxon>
        <taxon>Lysobacter</taxon>
    </lineage>
</organism>
<dbReference type="InterPro" id="IPR049551">
    <property type="entry name" value="PKS_DH_C"/>
</dbReference>
<keyword evidence="18" id="KW-1185">Reference proteome</keyword>
<dbReference type="InterPro" id="IPR016039">
    <property type="entry name" value="Thiolase-like"/>
</dbReference>
<evidence type="ECO:0000256" key="11">
    <source>
        <dbReference type="PROSITE-ProRule" id="PRU01363"/>
    </source>
</evidence>
<dbReference type="SUPFAM" id="SSF47336">
    <property type="entry name" value="ACP-like"/>
    <property type="match status" value="3"/>
</dbReference>
<dbReference type="Gene3D" id="1.10.1200.10">
    <property type="entry name" value="ACP-like"/>
    <property type="match status" value="3"/>
</dbReference>
<dbReference type="PROSITE" id="PS52019">
    <property type="entry name" value="PKS_MFAS_DH"/>
    <property type="match status" value="1"/>
</dbReference>
<dbReference type="PROSITE" id="PS00606">
    <property type="entry name" value="KS3_1"/>
    <property type="match status" value="1"/>
</dbReference>
<feature type="compositionally biased region" description="Low complexity" evidence="13">
    <location>
        <begin position="3151"/>
        <end position="3164"/>
    </location>
</feature>
<evidence type="ECO:0000256" key="3">
    <source>
        <dbReference type="ARBA" id="ARBA00005194"/>
    </source>
</evidence>
<dbReference type="InterPro" id="IPR013968">
    <property type="entry name" value="PKS_KR"/>
</dbReference>
<feature type="region of interest" description="C-terminal hotdog fold" evidence="11">
    <location>
        <begin position="1400"/>
        <end position="1541"/>
    </location>
</feature>
<feature type="domain" description="PKS/mFAS DH" evidence="16">
    <location>
        <begin position="1263"/>
        <end position="1541"/>
    </location>
</feature>
<dbReference type="PANTHER" id="PTHR43775">
    <property type="entry name" value="FATTY ACID SYNTHASE"/>
    <property type="match status" value="1"/>
</dbReference>
<dbReference type="InterPro" id="IPR057326">
    <property type="entry name" value="KR_dom"/>
</dbReference>
<evidence type="ECO:0000313" key="18">
    <source>
        <dbReference type="Proteomes" id="UP001597110"/>
    </source>
</evidence>
<dbReference type="Proteomes" id="UP001597110">
    <property type="component" value="Unassembled WGS sequence"/>
</dbReference>
<dbReference type="InterPro" id="IPR020841">
    <property type="entry name" value="PKS_Beta-ketoAc_synthase_dom"/>
</dbReference>
<feature type="region of interest" description="Disordered" evidence="13">
    <location>
        <begin position="3150"/>
        <end position="3171"/>
    </location>
</feature>
<proteinExistence type="inferred from homology"/>
<dbReference type="CDD" id="cd06558">
    <property type="entry name" value="crotonase-like"/>
    <property type="match status" value="1"/>
</dbReference>